<dbReference type="PROSITE" id="PS50968">
    <property type="entry name" value="BIOTINYL_LIPOYL"/>
    <property type="match status" value="1"/>
</dbReference>
<reference evidence="3 4" key="1">
    <citation type="submission" date="2018-11" db="EMBL/GenBank/DDBJ databases">
        <title>Sequencing the genomes of 1000 actinobacteria strains.</title>
        <authorList>
            <person name="Klenk H.-P."/>
        </authorList>
    </citation>
    <scope>NUCLEOTIDE SEQUENCE [LARGE SCALE GENOMIC DNA]</scope>
    <source>
        <strain evidence="3 4">DSM 44348</strain>
    </source>
</reference>
<protein>
    <submittedName>
        <fullName evidence="3">Biotin-dependent enzyme</fullName>
    </submittedName>
</protein>
<dbReference type="PROSITE" id="PS00189">
    <property type="entry name" value="LIPOYL"/>
    <property type="match status" value="1"/>
</dbReference>
<sequence>MTEVLFPMLSEKDPDAEGVVATWFVQDGERVAEGDLLAEVAVDKVDVEISSPAAGVVRLLAKEGDALVQGALIARVE</sequence>
<dbReference type="EMBL" id="RKHY01000001">
    <property type="protein sequence ID" value="ROS45017.1"/>
    <property type="molecule type" value="Genomic_DNA"/>
</dbReference>
<evidence type="ECO:0000259" key="2">
    <source>
        <dbReference type="PROSITE" id="PS50968"/>
    </source>
</evidence>
<gene>
    <name evidence="3" type="ORF">EDD35_7475</name>
</gene>
<dbReference type="Gene3D" id="2.40.50.100">
    <property type="match status" value="1"/>
</dbReference>
<keyword evidence="1" id="KW-0450">Lipoyl</keyword>
<evidence type="ECO:0000313" key="4">
    <source>
        <dbReference type="Proteomes" id="UP000274843"/>
    </source>
</evidence>
<dbReference type="SUPFAM" id="SSF51230">
    <property type="entry name" value="Single hybrid motif"/>
    <property type="match status" value="1"/>
</dbReference>
<accession>A0A3N2H801</accession>
<dbReference type="AlphaFoldDB" id="A0A3N2H801"/>
<dbReference type="Proteomes" id="UP000274843">
    <property type="component" value="Unassembled WGS sequence"/>
</dbReference>
<comment type="caution">
    <text evidence="3">The sequence shown here is derived from an EMBL/GenBank/DDBJ whole genome shotgun (WGS) entry which is preliminary data.</text>
</comment>
<organism evidence="3 4">
    <name type="scientific">Amycolatopsis thermoflava</name>
    <dbReference type="NCBI Taxonomy" id="84480"/>
    <lineage>
        <taxon>Bacteria</taxon>
        <taxon>Bacillati</taxon>
        <taxon>Actinomycetota</taxon>
        <taxon>Actinomycetes</taxon>
        <taxon>Pseudonocardiales</taxon>
        <taxon>Pseudonocardiaceae</taxon>
        <taxon>Amycolatopsis</taxon>
        <taxon>Amycolatopsis methanolica group</taxon>
    </lineage>
</organism>
<dbReference type="RefSeq" id="WP_027929829.1">
    <property type="nucleotide sequence ID" value="NZ_CBDRBK010000018.1"/>
</dbReference>
<dbReference type="InterPro" id="IPR011053">
    <property type="entry name" value="Single_hybrid_motif"/>
</dbReference>
<evidence type="ECO:0000313" key="3">
    <source>
        <dbReference type="EMBL" id="ROS45017.1"/>
    </source>
</evidence>
<dbReference type="GeneID" id="301848704"/>
<dbReference type="Pfam" id="PF00364">
    <property type="entry name" value="Biotin_lipoyl"/>
    <property type="match status" value="1"/>
</dbReference>
<dbReference type="CDD" id="cd06849">
    <property type="entry name" value="lipoyl_domain"/>
    <property type="match status" value="1"/>
</dbReference>
<proteinExistence type="predicted"/>
<evidence type="ECO:0000256" key="1">
    <source>
        <dbReference type="ARBA" id="ARBA00022823"/>
    </source>
</evidence>
<feature type="domain" description="Lipoyl-binding" evidence="2">
    <location>
        <begin position="1"/>
        <end position="77"/>
    </location>
</feature>
<name>A0A3N2H801_9PSEU</name>
<dbReference type="InterPro" id="IPR003016">
    <property type="entry name" value="2-oxoA_DH_lipoyl-BS"/>
</dbReference>
<keyword evidence="4" id="KW-1185">Reference proteome</keyword>
<dbReference type="InterPro" id="IPR000089">
    <property type="entry name" value="Biotin_lipoyl"/>
</dbReference>